<organism evidence="5 6">
    <name type="scientific">Phialocephala subalpina</name>
    <dbReference type="NCBI Taxonomy" id="576137"/>
    <lineage>
        <taxon>Eukaryota</taxon>
        <taxon>Fungi</taxon>
        <taxon>Dikarya</taxon>
        <taxon>Ascomycota</taxon>
        <taxon>Pezizomycotina</taxon>
        <taxon>Leotiomycetes</taxon>
        <taxon>Helotiales</taxon>
        <taxon>Mollisiaceae</taxon>
        <taxon>Phialocephala</taxon>
        <taxon>Phialocephala fortinii species complex</taxon>
    </lineage>
</organism>
<keyword evidence="6" id="KW-1185">Reference proteome</keyword>
<feature type="transmembrane region" description="Helical" evidence="1">
    <location>
        <begin position="479"/>
        <end position="498"/>
    </location>
</feature>
<dbReference type="Pfam" id="PF10355">
    <property type="entry name" value="Ytp1"/>
    <property type="match status" value="1"/>
</dbReference>
<feature type="transmembrane region" description="Helical" evidence="1">
    <location>
        <begin position="447"/>
        <end position="467"/>
    </location>
</feature>
<evidence type="ECO:0000256" key="1">
    <source>
        <dbReference type="SAM" id="Phobius"/>
    </source>
</evidence>
<feature type="transmembrane region" description="Helical" evidence="1">
    <location>
        <begin position="330"/>
        <end position="350"/>
    </location>
</feature>
<dbReference type="EMBL" id="FJOG01000019">
    <property type="protein sequence ID" value="CZR61804.1"/>
    <property type="molecule type" value="Genomic_DNA"/>
</dbReference>
<dbReference type="PANTHER" id="PTHR31685:SF3">
    <property type="entry name" value="INTEGRAL MEMBRANE PROTEIN (AFU_ORTHOLOGUE AFUA_6G12730)"/>
    <property type="match status" value="1"/>
</dbReference>
<feature type="transmembrane region" description="Helical" evidence="1">
    <location>
        <begin position="248"/>
        <end position="273"/>
    </location>
</feature>
<feature type="transmembrane region" description="Helical" evidence="1">
    <location>
        <begin position="413"/>
        <end position="435"/>
    </location>
</feature>
<reference evidence="5 6" key="1">
    <citation type="submission" date="2016-03" db="EMBL/GenBank/DDBJ databases">
        <authorList>
            <person name="Ploux O."/>
        </authorList>
    </citation>
    <scope>NUCLEOTIDE SEQUENCE [LARGE SCALE GENOMIC DNA]</scope>
    <source>
        <strain evidence="5 6">UAMH 11012</strain>
    </source>
</reference>
<feature type="domain" description="DUF2427" evidence="3">
    <location>
        <begin position="42"/>
        <end position="138"/>
    </location>
</feature>
<dbReference type="OrthoDB" id="4491390at2759"/>
<evidence type="ECO:0000313" key="6">
    <source>
        <dbReference type="Proteomes" id="UP000184330"/>
    </source>
</evidence>
<feature type="domain" description="Protein YTP1-like C-terminal" evidence="4">
    <location>
        <begin position="258"/>
        <end position="538"/>
    </location>
</feature>
<dbReference type="AlphaFoldDB" id="A0A1L7X9V2"/>
<feature type="transmembrane region" description="Helical" evidence="1">
    <location>
        <begin position="54"/>
        <end position="75"/>
    </location>
</feature>
<feature type="transmembrane region" description="Helical" evidence="1">
    <location>
        <begin position="82"/>
        <end position="104"/>
    </location>
</feature>
<keyword evidence="1" id="KW-0812">Transmembrane</keyword>
<keyword evidence="1" id="KW-0472">Membrane</keyword>
<evidence type="ECO:0000259" key="3">
    <source>
        <dbReference type="Pfam" id="PF10348"/>
    </source>
</evidence>
<proteinExistence type="predicted"/>
<feature type="transmembrane region" description="Helical" evidence="1">
    <location>
        <begin position="518"/>
        <end position="543"/>
    </location>
</feature>
<feature type="signal peptide" evidence="2">
    <location>
        <begin position="1"/>
        <end position="21"/>
    </location>
</feature>
<accession>A0A1L7X9V2</accession>
<dbReference type="Proteomes" id="UP000184330">
    <property type="component" value="Unassembled WGS sequence"/>
</dbReference>
<gene>
    <name evidence="5" type="ORF">PAC_11701</name>
</gene>
<dbReference type="InterPro" id="IPR018827">
    <property type="entry name" value="YTP1_C"/>
</dbReference>
<feature type="transmembrane region" description="Helical" evidence="1">
    <location>
        <begin position="370"/>
        <end position="392"/>
    </location>
</feature>
<feature type="chain" id="PRO_5012476545" evidence="2">
    <location>
        <begin position="22"/>
        <end position="556"/>
    </location>
</feature>
<feature type="transmembrane region" description="Helical" evidence="1">
    <location>
        <begin position="119"/>
        <end position="137"/>
    </location>
</feature>
<dbReference type="InterPro" id="IPR018825">
    <property type="entry name" value="DUF2427"/>
</dbReference>
<protein>
    <submittedName>
        <fullName evidence="5">Related to YTP1</fullName>
    </submittedName>
</protein>
<sequence>MWRSRLSHVVVAICAIVPAMADHLFAREIEGGNTTFGPLPAESYFREPTAANLLHSHIALMSLSWIGAFPVYLVLDLARSNLAYPAQILCLGLHTIGIIFGLAYNSQTPDLYPGNTHHNLGWILTGIAIFQFVFRISRSFARSKSRKTRSGENGERTPFIPISEARTSFNNSTCHEDVEAVSPRLSICCGEDGTSSNGTDSETLFDVPLPRRRSSIARRYGQPMSWMRRWGNVVGSNRLVPVLDIISTIFNVVLAILVLVAICTGIVTMAGIFHGKHIFNGLAHFIKGGVFFIYGLVTFSRWIGCFAHLGWAWNLKLTPTPQSQNWKNSITMEGVECFLILAYGISNVFLEHLSAWGGEWSPQDFEHVAISLLFIGGGLCGMMVETTTFRASPDAQSPPHSRIQESKQTLQPGYSLNPLPTLILLILGTVLAGHHQGSIEATMMHKWVGNFLAGAAAARCVTYLLIYISPPKTIEATRLPSEIVVGFYLMGGGVMLMASNRDTVDAVIANGLNAMLVATLGMGCVAALMAWGMGLFVLSWWAGRREERWRLRKGGS</sequence>
<name>A0A1L7X9V2_9HELO</name>
<dbReference type="PANTHER" id="PTHR31685">
    <property type="entry name" value="INTEGRAL MEMBRANE PROTEIN (AFU_ORTHOLOGUE AFUA_6G12730)-RELATED"/>
    <property type="match status" value="1"/>
</dbReference>
<keyword evidence="1" id="KW-1133">Transmembrane helix</keyword>
<dbReference type="Pfam" id="PF10348">
    <property type="entry name" value="DUF2427"/>
    <property type="match status" value="1"/>
</dbReference>
<keyword evidence="2" id="KW-0732">Signal</keyword>
<evidence type="ECO:0000259" key="4">
    <source>
        <dbReference type="Pfam" id="PF10355"/>
    </source>
</evidence>
<feature type="transmembrane region" description="Helical" evidence="1">
    <location>
        <begin position="285"/>
        <end position="309"/>
    </location>
</feature>
<evidence type="ECO:0000313" key="5">
    <source>
        <dbReference type="EMBL" id="CZR61804.1"/>
    </source>
</evidence>
<evidence type="ECO:0000256" key="2">
    <source>
        <dbReference type="SAM" id="SignalP"/>
    </source>
</evidence>